<feature type="transmembrane region" description="Helical" evidence="5">
    <location>
        <begin position="401"/>
        <end position="421"/>
    </location>
</feature>
<keyword evidence="2 5" id="KW-0812">Transmembrane</keyword>
<accession>A0A9X3WJI3</accession>
<organism evidence="7 8">
    <name type="scientific">Aquibacillus koreensis</name>
    <dbReference type="NCBI Taxonomy" id="279446"/>
    <lineage>
        <taxon>Bacteria</taxon>
        <taxon>Bacillati</taxon>
        <taxon>Bacillota</taxon>
        <taxon>Bacilli</taxon>
        <taxon>Bacillales</taxon>
        <taxon>Bacillaceae</taxon>
        <taxon>Aquibacillus</taxon>
    </lineage>
</organism>
<feature type="transmembrane region" description="Helical" evidence="5">
    <location>
        <begin position="237"/>
        <end position="255"/>
    </location>
</feature>
<proteinExistence type="predicted"/>
<gene>
    <name evidence="7" type="ORF">NC661_05205</name>
</gene>
<feature type="transmembrane region" description="Helical" evidence="5">
    <location>
        <begin position="36"/>
        <end position="55"/>
    </location>
</feature>
<feature type="transmembrane region" description="Helical" evidence="5">
    <location>
        <begin position="262"/>
        <end position="281"/>
    </location>
</feature>
<feature type="transmembrane region" description="Helical" evidence="5">
    <location>
        <begin position="365"/>
        <end position="389"/>
    </location>
</feature>
<dbReference type="Pfam" id="PF04932">
    <property type="entry name" value="Wzy_C"/>
    <property type="match status" value="1"/>
</dbReference>
<dbReference type="InterPro" id="IPR007016">
    <property type="entry name" value="O-antigen_ligase-rel_domated"/>
</dbReference>
<evidence type="ECO:0000256" key="5">
    <source>
        <dbReference type="SAM" id="Phobius"/>
    </source>
</evidence>
<feature type="transmembrane region" description="Helical" evidence="5">
    <location>
        <begin position="67"/>
        <end position="89"/>
    </location>
</feature>
<feature type="transmembrane region" description="Helical" evidence="5">
    <location>
        <begin position="187"/>
        <end position="206"/>
    </location>
</feature>
<keyword evidence="8" id="KW-1185">Reference proteome</keyword>
<keyword evidence="3 5" id="KW-1133">Transmembrane helix</keyword>
<dbReference type="GO" id="GO:0016020">
    <property type="term" value="C:membrane"/>
    <property type="evidence" value="ECO:0007669"/>
    <property type="project" value="UniProtKB-SubCell"/>
</dbReference>
<feature type="transmembrane region" description="Helical" evidence="5">
    <location>
        <begin position="213"/>
        <end position="231"/>
    </location>
</feature>
<feature type="domain" description="O-antigen ligase-related" evidence="6">
    <location>
        <begin position="220"/>
        <end position="380"/>
    </location>
</feature>
<keyword evidence="7" id="KW-0436">Ligase</keyword>
<evidence type="ECO:0000256" key="2">
    <source>
        <dbReference type="ARBA" id="ARBA00022692"/>
    </source>
</evidence>
<sequence length="457" mass="52121">MLKKHASDSALSTYLLLLVLVAPMPGILFGEISIKLIDLFILGISFLFLLFYMYEQQLTMQAWGKRILTDAATVFIILASVSVVISTIYGSVQFPEDTAISDVYELYRYVYYITFYLLSAYFVIHLERFTTALFWTVLGMQLFGIFQFFNWFNINEHIGLLYTKSDSLHMMITAQHRITSTLGNPNVYGSFLLIVLVSCLAIVYMYPSQSKRFTFMAVGLLLLTFISIFLTTSRTTVIAAFGILFYFGLLQLIIREVQIKKIILYGMLSVLVFLGIGMALVPHIPYLESAVKNITNTLDKNANDTANESEEGQEETNRVRESLESVGSFKSRYDYWEINKEKFMQSPILGVGPMKQSLSFADNNYLYLLARYGVIGLLIYGVFLFYVYIKTFRIALRKETVIEKRIIASAINAIIVAYAVMAYVAESFFNIESMIVFFFLLGLLNNPKLKIEKTGKL</sequence>
<evidence type="ECO:0000256" key="1">
    <source>
        <dbReference type="ARBA" id="ARBA00004141"/>
    </source>
</evidence>
<dbReference type="RefSeq" id="WP_259867488.1">
    <property type="nucleotide sequence ID" value="NZ_JAMQJZ010000003.1"/>
</dbReference>
<dbReference type="PANTHER" id="PTHR37422">
    <property type="entry name" value="TEICHURONIC ACID BIOSYNTHESIS PROTEIN TUAE"/>
    <property type="match status" value="1"/>
</dbReference>
<evidence type="ECO:0000259" key="6">
    <source>
        <dbReference type="Pfam" id="PF04932"/>
    </source>
</evidence>
<evidence type="ECO:0000313" key="8">
    <source>
        <dbReference type="Proteomes" id="UP001145072"/>
    </source>
</evidence>
<feature type="transmembrane region" description="Helical" evidence="5">
    <location>
        <begin position="133"/>
        <end position="152"/>
    </location>
</feature>
<evidence type="ECO:0000256" key="3">
    <source>
        <dbReference type="ARBA" id="ARBA00022989"/>
    </source>
</evidence>
<keyword evidence="4 5" id="KW-0472">Membrane</keyword>
<feature type="transmembrane region" description="Helical" evidence="5">
    <location>
        <begin position="427"/>
        <end position="444"/>
    </location>
</feature>
<comment type="subcellular location">
    <subcellularLocation>
        <location evidence="1">Membrane</location>
        <topology evidence="1">Multi-pass membrane protein</topology>
    </subcellularLocation>
</comment>
<dbReference type="AlphaFoldDB" id="A0A9X3WJI3"/>
<dbReference type="InterPro" id="IPR051533">
    <property type="entry name" value="WaaL-like"/>
</dbReference>
<name>A0A9X3WJI3_9BACI</name>
<dbReference type="PANTHER" id="PTHR37422:SF13">
    <property type="entry name" value="LIPOPOLYSACCHARIDE BIOSYNTHESIS PROTEIN PA4999-RELATED"/>
    <property type="match status" value="1"/>
</dbReference>
<protein>
    <submittedName>
        <fullName evidence="7">O-antigen ligase family protein</fullName>
    </submittedName>
</protein>
<feature type="transmembrane region" description="Helical" evidence="5">
    <location>
        <begin position="109"/>
        <end position="126"/>
    </location>
</feature>
<comment type="caution">
    <text evidence="7">The sequence shown here is derived from an EMBL/GenBank/DDBJ whole genome shotgun (WGS) entry which is preliminary data.</text>
</comment>
<feature type="transmembrane region" description="Helical" evidence="5">
    <location>
        <begin position="12"/>
        <end position="30"/>
    </location>
</feature>
<evidence type="ECO:0000256" key="4">
    <source>
        <dbReference type="ARBA" id="ARBA00023136"/>
    </source>
</evidence>
<evidence type="ECO:0000313" key="7">
    <source>
        <dbReference type="EMBL" id="MDC3419763.1"/>
    </source>
</evidence>
<dbReference type="Proteomes" id="UP001145072">
    <property type="component" value="Unassembled WGS sequence"/>
</dbReference>
<dbReference type="EMBL" id="JAMQJZ010000003">
    <property type="protein sequence ID" value="MDC3419763.1"/>
    <property type="molecule type" value="Genomic_DNA"/>
</dbReference>
<dbReference type="GO" id="GO:0016874">
    <property type="term" value="F:ligase activity"/>
    <property type="evidence" value="ECO:0007669"/>
    <property type="project" value="UniProtKB-KW"/>
</dbReference>
<reference evidence="7" key="1">
    <citation type="submission" date="2022-06" db="EMBL/GenBank/DDBJ databases">
        <title>Aquibacillus sp. a new bacterium isolated from soil saline samples.</title>
        <authorList>
            <person name="Galisteo C."/>
            <person name="De La Haba R."/>
            <person name="Sanchez-Porro C."/>
            <person name="Ventosa A."/>
        </authorList>
    </citation>
    <scope>NUCLEOTIDE SEQUENCE</scope>
    <source>
        <strain evidence="7">JCM 12387</strain>
    </source>
</reference>